<evidence type="ECO:0000313" key="5">
    <source>
        <dbReference type="Proteomes" id="UP000526625"/>
    </source>
</evidence>
<evidence type="ECO:0000256" key="1">
    <source>
        <dbReference type="SAM" id="MobiDB-lite"/>
    </source>
</evidence>
<reference evidence="2 5" key="2">
    <citation type="submission" date="2020-08" db="EMBL/GenBank/DDBJ databases">
        <title>Genomic Encyclopedia of Type Strains, Phase IV (KMG-V): Genome sequencing to study the core and pangenomes of soil and plant-associated prokaryotes.</title>
        <authorList>
            <person name="Whitman W."/>
        </authorList>
    </citation>
    <scope>NUCLEOTIDE SEQUENCE [LARGE SCALE GENOMIC DNA]</scope>
    <source>
        <strain evidence="2 5">SEMIA 4059</strain>
    </source>
</reference>
<keyword evidence="5" id="KW-1185">Reference proteome</keyword>
<comment type="caution">
    <text evidence="3">The sequence shown here is derived from an EMBL/GenBank/DDBJ whole genome shotgun (WGS) entry which is preliminary data.</text>
</comment>
<dbReference type="Proteomes" id="UP000526625">
    <property type="component" value="Unassembled WGS sequence"/>
</dbReference>
<evidence type="ECO:0000313" key="2">
    <source>
        <dbReference type="EMBL" id="MBB6491143.1"/>
    </source>
</evidence>
<dbReference type="Proteomes" id="UP000471190">
    <property type="component" value="Unassembled WGS sequence"/>
</dbReference>
<sequence length="120" mass="12854">MSTGFGSPQDLGNGGYRVGVSRYSQDGKKFNATGMVVVNIGDYSGDETDPQKRALALAVLAVAAHPEVLVPISPIPAQKMHIILRVLDKDGKATDQDRDFFQPSDAELTKGATTYQTKNS</sequence>
<name>A0A6P1CHE2_RHITR</name>
<evidence type="ECO:0000313" key="4">
    <source>
        <dbReference type="Proteomes" id="UP000471190"/>
    </source>
</evidence>
<gene>
    <name evidence="2" type="ORF">GGD45_001540</name>
    <name evidence="3" type="ORF">GXW80_29180</name>
</gene>
<feature type="compositionally biased region" description="Polar residues" evidence="1">
    <location>
        <begin position="111"/>
        <end position="120"/>
    </location>
</feature>
<dbReference type="RefSeq" id="WP_041678117.1">
    <property type="nucleotide sequence ID" value="NZ_JAADZA010000062.1"/>
</dbReference>
<proteinExistence type="predicted"/>
<evidence type="ECO:0000313" key="3">
    <source>
        <dbReference type="EMBL" id="NEV15045.1"/>
    </source>
</evidence>
<dbReference type="EMBL" id="JAADZA010000062">
    <property type="protein sequence ID" value="NEV15045.1"/>
    <property type="molecule type" value="Genomic_DNA"/>
</dbReference>
<reference evidence="3 4" key="1">
    <citation type="submission" date="2020-02" db="EMBL/GenBank/DDBJ databases">
        <title>Draft genome sequence of Rhizobium tropici.</title>
        <authorList>
            <person name="Khayi S."/>
            <person name="Jemo M."/>
        </authorList>
    </citation>
    <scope>NUCLEOTIDE SEQUENCE [LARGE SCALE GENOMIC DNA]</scope>
    <source>
        <strain evidence="3 4">A12</strain>
    </source>
</reference>
<dbReference type="AlphaFoldDB" id="A0A6P1CHE2"/>
<feature type="region of interest" description="Disordered" evidence="1">
    <location>
        <begin position="94"/>
        <end position="120"/>
    </location>
</feature>
<accession>A0A6P1CHE2</accession>
<dbReference type="EMBL" id="JACHBF010000003">
    <property type="protein sequence ID" value="MBB6491143.1"/>
    <property type="molecule type" value="Genomic_DNA"/>
</dbReference>
<protein>
    <submittedName>
        <fullName evidence="3">Uncharacterized protein</fullName>
    </submittedName>
</protein>
<organism evidence="3 4">
    <name type="scientific">Rhizobium tropici</name>
    <dbReference type="NCBI Taxonomy" id="398"/>
    <lineage>
        <taxon>Bacteria</taxon>
        <taxon>Pseudomonadati</taxon>
        <taxon>Pseudomonadota</taxon>
        <taxon>Alphaproteobacteria</taxon>
        <taxon>Hyphomicrobiales</taxon>
        <taxon>Rhizobiaceae</taxon>
        <taxon>Rhizobium/Agrobacterium group</taxon>
        <taxon>Rhizobium</taxon>
    </lineage>
</organism>